<reference evidence="3 4" key="1">
    <citation type="submission" date="2019-04" db="EMBL/GenBank/DDBJ databases">
        <title>The sequence and de novo assembly of Takifugu bimaculatus genome using PacBio and Hi-C technologies.</title>
        <authorList>
            <person name="Xu P."/>
            <person name="Liu B."/>
            <person name="Zhou Z."/>
        </authorList>
    </citation>
    <scope>NUCLEOTIDE SEQUENCE [LARGE SCALE GENOMIC DNA]</scope>
    <source>
        <strain evidence="3">TB-2018</strain>
        <tissue evidence="3">Muscle</tissue>
    </source>
</reference>
<sequence>MPLICSSDSEDNSPETSPQRDKNDEEGMEMDEEIFKIMETTKSAIKKMQHDKLDLSEERCLPAPECKAGPFLGGNACELQEQTKDPKNRPKPENHPWGDGKRRRGERSSVSSSEERSEMLTLGAGSCEHTYPPLPPIAFPSVLSIEAASYSIPPKPSVRLVLIRKPARLSVLWNIVEKDPFAPPMDNYTIYMSVEKDRGSRVFSSWTQIGLVQDRPLPICAMISKYKPGHKVGVAVVGKDKFGRYGPYSDIVTATIPD</sequence>
<dbReference type="PANTHER" id="PTHR23210">
    <property type="entry name" value="ACTIVATING TRANSCRIPTION FACTOR 7 INTERACTING PROTEIN"/>
    <property type="match status" value="1"/>
</dbReference>
<dbReference type="Pfam" id="PF16794">
    <property type="entry name" value="fn3_4"/>
    <property type="match status" value="1"/>
</dbReference>
<dbReference type="GO" id="GO:0006355">
    <property type="term" value="P:regulation of DNA-templated transcription"/>
    <property type="evidence" value="ECO:0007669"/>
    <property type="project" value="TreeGrafter"/>
</dbReference>
<dbReference type="AlphaFoldDB" id="A0A4Z2BZR9"/>
<accession>A0A4Z2BZR9</accession>
<name>A0A4Z2BZR9_9TELE</name>
<gene>
    <name evidence="3" type="ORF">fugu_015394</name>
</gene>
<keyword evidence="4" id="KW-1185">Reference proteome</keyword>
<feature type="compositionally biased region" description="Basic and acidic residues" evidence="1">
    <location>
        <begin position="81"/>
        <end position="100"/>
    </location>
</feature>
<feature type="domain" description="Activating transcription factor 7-interacting protein Fn3" evidence="2">
    <location>
        <begin position="152"/>
        <end position="253"/>
    </location>
</feature>
<dbReference type="GO" id="GO:0005667">
    <property type="term" value="C:transcription regulator complex"/>
    <property type="evidence" value="ECO:0007669"/>
    <property type="project" value="TreeGrafter"/>
</dbReference>
<dbReference type="EMBL" id="SWLE01000008">
    <property type="protein sequence ID" value="TNM97238.1"/>
    <property type="molecule type" value="Genomic_DNA"/>
</dbReference>
<dbReference type="Proteomes" id="UP000516260">
    <property type="component" value="Chromosome 16"/>
</dbReference>
<dbReference type="PANTHER" id="PTHR23210:SF26">
    <property type="entry name" value="ACTIVATING TRANSCRIPTION FACTOR 7-INTERACTING PROTEIN 1"/>
    <property type="match status" value="1"/>
</dbReference>
<organism evidence="3 4">
    <name type="scientific">Takifugu bimaculatus</name>
    <dbReference type="NCBI Taxonomy" id="433685"/>
    <lineage>
        <taxon>Eukaryota</taxon>
        <taxon>Metazoa</taxon>
        <taxon>Chordata</taxon>
        <taxon>Craniata</taxon>
        <taxon>Vertebrata</taxon>
        <taxon>Euteleostomi</taxon>
        <taxon>Actinopterygii</taxon>
        <taxon>Neopterygii</taxon>
        <taxon>Teleostei</taxon>
        <taxon>Neoteleostei</taxon>
        <taxon>Acanthomorphata</taxon>
        <taxon>Eupercaria</taxon>
        <taxon>Tetraodontiformes</taxon>
        <taxon>Tetradontoidea</taxon>
        <taxon>Tetraodontidae</taxon>
        <taxon>Takifugu</taxon>
    </lineage>
</organism>
<dbReference type="GO" id="GO:0005634">
    <property type="term" value="C:nucleus"/>
    <property type="evidence" value="ECO:0007669"/>
    <property type="project" value="TreeGrafter"/>
</dbReference>
<evidence type="ECO:0000259" key="2">
    <source>
        <dbReference type="Pfam" id="PF16794"/>
    </source>
</evidence>
<evidence type="ECO:0000256" key="1">
    <source>
        <dbReference type="SAM" id="MobiDB-lite"/>
    </source>
</evidence>
<evidence type="ECO:0000313" key="3">
    <source>
        <dbReference type="EMBL" id="TNM97238.1"/>
    </source>
</evidence>
<comment type="caution">
    <text evidence="3">The sequence shown here is derived from an EMBL/GenBank/DDBJ whole genome shotgun (WGS) entry which is preliminary data.</text>
</comment>
<dbReference type="GO" id="GO:0003712">
    <property type="term" value="F:transcription coregulator activity"/>
    <property type="evidence" value="ECO:0007669"/>
    <property type="project" value="TreeGrafter"/>
</dbReference>
<evidence type="ECO:0000313" key="4">
    <source>
        <dbReference type="Proteomes" id="UP000516260"/>
    </source>
</evidence>
<feature type="region of interest" description="Disordered" evidence="1">
    <location>
        <begin position="81"/>
        <end position="119"/>
    </location>
</feature>
<dbReference type="InterPro" id="IPR026085">
    <property type="entry name" value="ATF7-int"/>
</dbReference>
<dbReference type="InterPro" id="IPR056565">
    <property type="entry name" value="Fn3_ATF7IP"/>
</dbReference>
<feature type="region of interest" description="Disordered" evidence="1">
    <location>
        <begin position="1"/>
        <end position="32"/>
    </location>
</feature>
<proteinExistence type="predicted"/>
<protein>
    <recommendedName>
        <fullName evidence="2">Activating transcription factor 7-interacting protein Fn3 domain-containing protein</fullName>
    </recommendedName>
</protein>